<organism evidence="2 3">
    <name type="scientific">Marinobacter antarcticus</name>
    <dbReference type="NCBI Taxonomy" id="564117"/>
    <lineage>
        <taxon>Bacteria</taxon>
        <taxon>Pseudomonadati</taxon>
        <taxon>Pseudomonadota</taxon>
        <taxon>Gammaproteobacteria</taxon>
        <taxon>Pseudomonadales</taxon>
        <taxon>Marinobacteraceae</taxon>
        <taxon>Marinobacter</taxon>
    </lineage>
</organism>
<proteinExistence type="predicted"/>
<keyword evidence="3" id="KW-1185">Reference proteome</keyword>
<keyword evidence="1" id="KW-1133">Transmembrane helix</keyword>
<name>A0A1M6PLN7_9GAMM</name>
<reference evidence="3" key="1">
    <citation type="submission" date="2016-11" db="EMBL/GenBank/DDBJ databases">
        <authorList>
            <person name="Varghese N."/>
            <person name="Submissions S."/>
        </authorList>
    </citation>
    <scope>NUCLEOTIDE SEQUENCE [LARGE SCALE GENOMIC DNA]</scope>
    <source>
        <strain evidence="3">CGMCC 1.10835</strain>
    </source>
</reference>
<dbReference type="AlphaFoldDB" id="A0A1M6PLN7"/>
<evidence type="ECO:0000256" key="1">
    <source>
        <dbReference type="SAM" id="Phobius"/>
    </source>
</evidence>
<accession>A0A1M6PLN7</accession>
<evidence type="ECO:0000313" key="2">
    <source>
        <dbReference type="EMBL" id="SHK08813.1"/>
    </source>
</evidence>
<gene>
    <name evidence="2" type="ORF">SAMN05216369_0365</name>
</gene>
<feature type="transmembrane region" description="Helical" evidence="1">
    <location>
        <begin position="6"/>
        <end position="29"/>
    </location>
</feature>
<dbReference type="RefSeq" id="WP_228704378.1">
    <property type="nucleotide sequence ID" value="NZ_FRAQ01000001.1"/>
</dbReference>
<protein>
    <submittedName>
        <fullName evidence="2">F1/F0 ATPase, subunit 2</fullName>
    </submittedName>
</protein>
<sequence length="104" mass="11350">MITVDWQAVLLGFSVGLPIGALFFLGLAWGMRRALTSHRPGLWLIVSAFCRIAVLLAVGFWVIATAESNWAVAGYTLAFFLARLIAVLWARVGKKSAITRQEGT</sequence>
<keyword evidence="1" id="KW-0812">Transmembrane</keyword>
<dbReference type="Proteomes" id="UP000184497">
    <property type="component" value="Unassembled WGS sequence"/>
</dbReference>
<evidence type="ECO:0000313" key="3">
    <source>
        <dbReference type="Proteomes" id="UP000184497"/>
    </source>
</evidence>
<keyword evidence="1" id="KW-0472">Membrane</keyword>
<feature type="transmembrane region" description="Helical" evidence="1">
    <location>
        <begin position="70"/>
        <end position="90"/>
    </location>
</feature>
<dbReference type="InterPro" id="IPR017581">
    <property type="entry name" value="AtpR-like"/>
</dbReference>
<feature type="transmembrane region" description="Helical" evidence="1">
    <location>
        <begin position="41"/>
        <end position="64"/>
    </location>
</feature>
<dbReference type="EMBL" id="FRAQ01000001">
    <property type="protein sequence ID" value="SHK08813.1"/>
    <property type="molecule type" value="Genomic_DNA"/>
</dbReference>
<dbReference type="STRING" id="564117.SAMN05216369_0365"/>
<dbReference type="Pfam" id="PF12966">
    <property type="entry name" value="AtpR"/>
    <property type="match status" value="1"/>
</dbReference>